<dbReference type="EnsemblMetazoa" id="CapteT206777">
    <property type="protein sequence ID" value="CapteP206777"/>
    <property type="gene ID" value="CapteG206777"/>
</dbReference>
<evidence type="ECO:0000313" key="2">
    <source>
        <dbReference type="EMBL" id="ELU01429.1"/>
    </source>
</evidence>
<feature type="region of interest" description="Disordered" evidence="1">
    <location>
        <begin position="162"/>
        <end position="201"/>
    </location>
</feature>
<dbReference type="AlphaFoldDB" id="R7U652"/>
<name>R7U652_CAPTE</name>
<reference evidence="3" key="3">
    <citation type="submission" date="2015-06" db="UniProtKB">
        <authorList>
            <consortium name="EnsemblMetazoa"/>
        </authorList>
    </citation>
    <scope>IDENTIFICATION</scope>
</reference>
<dbReference type="Proteomes" id="UP000014760">
    <property type="component" value="Unassembled WGS sequence"/>
</dbReference>
<dbReference type="EMBL" id="KB305044">
    <property type="protein sequence ID" value="ELU01429.1"/>
    <property type="molecule type" value="Genomic_DNA"/>
</dbReference>
<evidence type="ECO:0000313" key="4">
    <source>
        <dbReference type="Proteomes" id="UP000014760"/>
    </source>
</evidence>
<proteinExistence type="predicted"/>
<dbReference type="EMBL" id="AMQN01009250">
    <property type="status" value="NOT_ANNOTATED_CDS"/>
    <property type="molecule type" value="Genomic_DNA"/>
</dbReference>
<evidence type="ECO:0000313" key="3">
    <source>
        <dbReference type="EnsemblMetazoa" id="CapteP206777"/>
    </source>
</evidence>
<keyword evidence="4" id="KW-1185">Reference proteome</keyword>
<feature type="compositionally biased region" description="Acidic residues" evidence="1">
    <location>
        <begin position="184"/>
        <end position="199"/>
    </location>
</feature>
<accession>R7U652</accession>
<protein>
    <submittedName>
        <fullName evidence="2 3">Uncharacterized protein</fullName>
    </submittedName>
</protein>
<organism evidence="2">
    <name type="scientific">Capitella teleta</name>
    <name type="common">Polychaete worm</name>
    <dbReference type="NCBI Taxonomy" id="283909"/>
    <lineage>
        <taxon>Eukaryota</taxon>
        <taxon>Metazoa</taxon>
        <taxon>Spiralia</taxon>
        <taxon>Lophotrochozoa</taxon>
        <taxon>Annelida</taxon>
        <taxon>Polychaeta</taxon>
        <taxon>Sedentaria</taxon>
        <taxon>Scolecida</taxon>
        <taxon>Capitellidae</taxon>
        <taxon>Capitella</taxon>
    </lineage>
</organism>
<evidence type="ECO:0000256" key="1">
    <source>
        <dbReference type="SAM" id="MobiDB-lite"/>
    </source>
</evidence>
<dbReference type="HOGENOM" id="CLU_625915_0_0_1"/>
<reference evidence="4" key="1">
    <citation type="submission" date="2012-12" db="EMBL/GenBank/DDBJ databases">
        <authorList>
            <person name="Hellsten U."/>
            <person name="Grimwood J."/>
            <person name="Chapman J.A."/>
            <person name="Shapiro H."/>
            <person name="Aerts A."/>
            <person name="Otillar R.P."/>
            <person name="Terry A.Y."/>
            <person name="Boore J.L."/>
            <person name="Simakov O."/>
            <person name="Marletaz F."/>
            <person name="Cho S.-J."/>
            <person name="Edsinger-Gonzales E."/>
            <person name="Havlak P."/>
            <person name="Kuo D.-H."/>
            <person name="Larsson T."/>
            <person name="Lv J."/>
            <person name="Arendt D."/>
            <person name="Savage R."/>
            <person name="Osoegawa K."/>
            <person name="de Jong P."/>
            <person name="Lindberg D.R."/>
            <person name="Seaver E.C."/>
            <person name="Weisblat D.A."/>
            <person name="Putnam N.H."/>
            <person name="Grigoriev I.V."/>
            <person name="Rokhsar D.S."/>
        </authorList>
    </citation>
    <scope>NUCLEOTIDE SEQUENCE</scope>
    <source>
        <strain evidence="4">I ESC-2004</strain>
    </source>
</reference>
<sequence length="438" mass="49133">MSDKKKPKSVSLVTFMKYGGSNEIGYVLDSEGKGKVVKIYCKICSKSSQKIRAKLTGRAYQDAEQNIVGTTCVDKFNIFHHLNGNTHKIGLEFNCLELSIESPAAIVHGPNTTTQSQGQDQVSVTLKLDELIETSVEIFLQKRRKRKCTKSNTDEEAIDLKRKKAAVEEQEEEQKEEEVMVPYDSEDDLNSEEDDEVESSETVHIDVDDIFNSETSKAAVFERDSERTTCLGHCMAKLSTGGTTWCSRSLAALDIRGDQYGVLLTPIIVSRLTPSLRKEWARRGEKREADLTFLLECLKKEVEKLDRSSTFESREDLELTQRNKVQGVGPLYRVSIVPSVRQTWTQPREMLQVNQGHGHRTEGQAAKVLLQMFSVKVQGPEGEVDAVVLLNTGSDRSFISCDLVLYVINVFSLILSFARARLCVVDMKINNGGENVHD</sequence>
<gene>
    <name evidence="2" type="ORF">CAPTEDRAFT_206777</name>
</gene>
<reference evidence="2 4" key="2">
    <citation type="journal article" date="2013" name="Nature">
        <title>Insights into bilaterian evolution from three spiralian genomes.</title>
        <authorList>
            <person name="Simakov O."/>
            <person name="Marletaz F."/>
            <person name="Cho S.J."/>
            <person name="Edsinger-Gonzales E."/>
            <person name="Havlak P."/>
            <person name="Hellsten U."/>
            <person name="Kuo D.H."/>
            <person name="Larsson T."/>
            <person name="Lv J."/>
            <person name="Arendt D."/>
            <person name="Savage R."/>
            <person name="Osoegawa K."/>
            <person name="de Jong P."/>
            <person name="Grimwood J."/>
            <person name="Chapman J.A."/>
            <person name="Shapiro H."/>
            <person name="Aerts A."/>
            <person name="Otillar R.P."/>
            <person name="Terry A.Y."/>
            <person name="Boore J.L."/>
            <person name="Grigoriev I.V."/>
            <person name="Lindberg D.R."/>
            <person name="Seaver E.C."/>
            <person name="Weisblat D.A."/>
            <person name="Putnam N.H."/>
            <person name="Rokhsar D.S."/>
        </authorList>
    </citation>
    <scope>NUCLEOTIDE SEQUENCE</scope>
    <source>
        <strain evidence="2 4">I ESC-2004</strain>
    </source>
</reference>